<dbReference type="GO" id="GO:0004519">
    <property type="term" value="F:endonuclease activity"/>
    <property type="evidence" value="ECO:0007669"/>
    <property type="project" value="UniProtKB-KW"/>
</dbReference>
<keyword evidence="10" id="KW-0472">Membrane</keyword>
<evidence type="ECO:0000256" key="6">
    <source>
        <dbReference type="ARBA" id="ARBA00022908"/>
    </source>
</evidence>
<keyword evidence="5" id="KW-0460">Magnesium</keyword>
<protein>
    <submittedName>
        <fullName evidence="12">Polyprotein</fullName>
    </submittedName>
</protein>
<keyword evidence="2" id="KW-0479">Metal-binding</keyword>
<evidence type="ECO:0000313" key="13">
    <source>
        <dbReference type="Proteomes" id="UP000198211"/>
    </source>
</evidence>
<proteinExistence type="predicted"/>
<accession>A0A225X3U6</accession>
<keyword evidence="13" id="KW-1185">Reference proteome</keyword>
<comment type="caution">
    <text evidence="12">The sequence shown here is derived from an EMBL/GenBank/DDBJ whole genome shotgun (WGS) entry which is preliminary data.</text>
</comment>
<organism evidence="12 13">
    <name type="scientific">Phytophthora megakarya</name>
    <dbReference type="NCBI Taxonomy" id="4795"/>
    <lineage>
        <taxon>Eukaryota</taxon>
        <taxon>Sar</taxon>
        <taxon>Stramenopiles</taxon>
        <taxon>Oomycota</taxon>
        <taxon>Peronosporomycetes</taxon>
        <taxon>Peronosporales</taxon>
        <taxon>Peronosporaceae</taxon>
        <taxon>Phytophthora</taxon>
    </lineage>
</organism>
<evidence type="ECO:0000256" key="7">
    <source>
        <dbReference type="ARBA" id="ARBA00022918"/>
    </source>
</evidence>
<name>A0A225X3U6_9STRA</name>
<evidence type="ECO:0000256" key="2">
    <source>
        <dbReference type="ARBA" id="ARBA00022723"/>
    </source>
</evidence>
<keyword evidence="10" id="KW-0812">Transmembrane</keyword>
<dbReference type="GO" id="GO:0016787">
    <property type="term" value="F:hydrolase activity"/>
    <property type="evidence" value="ECO:0007669"/>
    <property type="project" value="UniProtKB-KW"/>
</dbReference>
<keyword evidence="10" id="KW-1133">Transmembrane helix</keyword>
<dbReference type="PANTHER" id="PTHR42648:SF11">
    <property type="entry name" value="TRANSPOSON TY4-P GAG-POL POLYPROTEIN"/>
    <property type="match status" value="1"/>
</dbReference>
<feature type="domain" description="Retroviral polymerase SH3-like" evidence="11">
    <location>
        <begin position="69"/>
        <end position="115"/>
    </location>
</feature>
<dbReference type="Pfam" id="PF25597">
    <property type="entry name" value="SH3_retrovirus"/>
    <property type="match status" value="1"/>
</dbReference>
<keyword evidence="8" id="KW-0808">Transferase</keyword>
<gene>
    <name evidence="12" type="ORF">PHMEG_000552</name>
</gene>
<keyword evidence="6" id="KW-0229">DNA integration</keyword>
<keyword evidence="4" id="KW-0378">Hydrolase</keyword>
<dbReference type="GO" id="GO:0046872">
    <property type="term" value="F:metal ion binding"/>
    <property type="evidence" value="ECO:0007669"/>
    <property type="project" value="UniProtKB-KW"/>
</dbReference>
<dbReference type="InterPro" id="IPR012337">
    <property type="entry name" value="RNaseH-like_sf"/>
</dbReference>
<dbReference type="OrthoDB" id="159564at2759"/>
<evidence type="ECO:0000256" key="3">
    <source>
        <dbReference type="ARBA" id="ARBA00022759"/>
    </source>
</evidence>
<keyword evidence="1" id="KW-0540">Nuclease</keyword>
<dbReference type="SUPFAM" id="SSF53098">
    <property type="entry name" value="Ribonuclease H-like"/>
    <property type="match status" value="1"/>
</dbReference>
<dbReference type="Proteomes" id="UP000198211">
    <property type="component" value="Unassembled WGS sequence"/>
</dbReference>
<evidence type="ECO:0000256" key="4">
    <source>
        <dbReference type="ARBA" id="ARBA00022801"/>
    </source>
</evidence>
<evidence type="ECO:0000259" key="11">
    <source>
        <dbReference type="Pfam" id="PF25597"/>
    </source>
</evidence>
<evidence type="ECO:0000256" key="9">
    <source>
        <dbReference type="ARBA" id="ARBA00023172"/>
    </source>
</evidence>
<dbReference type="InterPro" id="IPR057670">
    <property type="entry name" value="SH3_retrovirus"/>
</dbReference>
<evidence type="ECO:0000256" key="10">
    <source>
        <dbReference type="SAM" id="Phobius"/>
    </source>
</evidence>
<evidence type="ECO:0000256" key="8">
    <source>
        <dbReference type="ARBA" id="ARBA00022932"/>
    </source>
</evidence>
<dbReference type="STRING" id="4795.A0A225X3U6"/>
<reference evidence="13" key="1">
    <citation type="submission" date="2017-03" db="EMBL/GenBank/DDBJ databases">
        <title>Phytopthora megakarya and P. palmivora, two closely related causual agents of cacao black pod achieved similar genome size and gene model numbers by different mechanisms.</title>
        <authorList>
            <person name="Ali S."/>
            <person name="Shao J."/>
            <person name="Larry D.J."/>
            <person name="Kronmiller B."/>
            <person name="Shen D."/>
            <person name="Strem M.D."/>
            <person name="Melnick R.L."/>
            <person name="Guiltinan M.J."/>
            <person name="Tyler B.M."/>
            <person name="Meinhardt L.W."/>
            <person name="Bailey B.A."/>
        </authorList>
    </citation>
    <scope>NUCLEOTIDE SEQUENCE [LARGE SCALE GENOMIC DNA]</scope>
    <source>
        <strain evidence="13">zdho120</strain>
    </source>
</reference>
<dbReference type="Gene3D" id="3.30.420.10">
    <property type="entry name" value="Ribonuclease H-like superfamily/Ribonuclease H"/>
    <property type="match status" value="1"/>
</dbReference>
<dbReference type="InterPro" id="IPR036397">
    <property type="entry name" value="RNaseH_sf"/>
</dbReference>
<evidence type="ECO:0000256" key="1">
    <source>
        <dbReference type="ARBA" id="ARBA00022722"/>
    </source>
</evidence>
<dbReference type="GO" id="GO:0015074">
    <property type="term" value="P:DNA integration"/>
    <property type="evidence" value="ECO:0007669"/>
    <property type="project" value="UniProtKB-KW"/>
</dbReference>
<evidence type="ECO:0000256" key="5">
    <source>
        <dbReference type="ARBA" id="ARBA00022842"/>
    </source>
</evidence>
<keyword evidence="9" id="KW-0233">DNA recombination</keyword>
<dbReference type="PANTHER" id="PTHR42648">
    <property type="entry name" value="TRANSPOSASE, PUTATIVE-RELATED"/>
    <property type="match status" value="1"/>
</dbReference>
<keyword evidence="7" id="KW-0695">RNA-directed DNA polymerase</keyword>
<sequence>MNRSIMEKDQSLLYYTGVPTIWWTEAVATAVYLINCSTNAAHSGVTPFELVFKVKPRLEHLCVFGWQGYAHIDDAKRTKLGVESFRCLFLGYSKNGKCYRVYDLEASKVKVFRAV</sequence>
<evidence type="ECO:0000313" key="12">
    <source>
        <dbReference type="EMBL" id="OWZ24423.1"/>
    </source>
</evidence>
<dbReference type="GO" id="GO:0003676">
    <property type="term" value="F:nucleic acid binding"/>
    <property type="evidence" value="ECO:0007669"/>
    <property type="project" value="InterPro"/>
</dbReference>
<keyword evidence="8" id="KW-0548">Nucleotidyltransferase</keyword>
<dbReference type="GO" id="GO:0003887">
    <property type="term" value="F:DNA-directed DNA polymerase activity"/>
    <property type="evidence" value="ECO:0007669"/>
    <property type="project" value="UniProtKB-KW"/>
</dbReference>
<feature type="transmembrane region" description="Helical" evidence="10">
    <location>
        <begin position="12"/>
        <end position="34"/>
    </location>
</feature>
<dbReference type="AlphaFoldDB" id="A0A225X3U6"/>
<keyword evidence="3" id="KW-0255">Endonuclease</keyword>
<keyword evidence="8" id="KW-0239">DNA-directed DNA polymerase</keyword>
<dbReference type="GO" id="GO:0006310">
    <property type="term" value="P:DNA recombination"/>
    <property type="evidence" value="ECO:0007669"/>
    <property type="project" value="UniProtKB-KW"/>
</dbReference>
<dbReference type="InterPro" id="IPR039537">
    <property type="entry name" value="Retrotran_Ty1/copia-like"/>
</dbReference>
<dbReference type="GO" id="GO:0003964">
    <property type="term" value="F:RNA-directed DNA polymerase activity"/>
    <property type="evidence" value="ECO:0007669"/>
    <property type="project" value="UniProtKB-KW"/>
</dbReference>
<dbReference type="EMBL" id="NBNE01000014">
    <property type="protein sequence ID" value="OWZ24423.1"/>
    <property type="molecule type" value="Genomic_DNA"/>
</dbReference>